<dbReference type="InterPro" id="IPR019307">
    <property type="entry name" value="RNA-bd_AU-1/RNase_E/G"/>
</dbReference>
<evidence type="ECO:0000256" key="6">
    <source>
        <dbReference type="ARBA" id="ARBA00022842"/>
    </source>
</evidence>
<dbReference type="GO" id="GO:0004540">
    <property type="term" value="F:RNA nuclease activity"/>
    <property type="evidence" value="ECO:0007669"/>
    <property type="project" value="InterPro"/>
</dbReference>
<evidence type="ECO:0000313" key="10">
    <source>
        <dbReference type="EMBL" id="CBX28973.1"/>
    </source>
</evidence>
<evidence type="ECO:0000259" key="8">
    <source>
        <dbReference type="Pfam" id="PF10150"/>
    </source>
</evidence>
<dbReference type="PANTHER" id="PTHR30001:SF0">
    <property type="entry name" value="RIBONUCLEASE G"/>
    <property type="match status" value="1"/>
</dbReference>
<keyword evidence="3" id="KW-0540">Nuclease</keyword>
<organism evidence="10">
    <name type="scientific">uncultured Desulfobacterium sp</name>
    <dbReference type="NCBI Taxonomy" id="201089"/>
    <lineage>
        <taxon>Bacteria</taxon>
        <taxon>Pseudomonadati</taxon>
        <taxon>Thermodesulfobacteriota</taxon>
        <taxon>Desulfobacteria</taxon>
        <taxon>Desulfobacterales</taxon>
        <taxon>Desulfobacteriaceae</taxon>
        <taxon>Desulfobacterium</taxon>
        <taxon>environmental samples</taxon>
    </lineage>
</organism>
<dbReference type="InterPro" id="IPR012340">
    <property type="entry name" value="NA-bd_OB-fold"/>
</dbReference>
<keyword evidence="7" id="KW-0694">RNA-binding</keyword>
<dbReference type="SUPFAM" id="SSF50249">
    <property type="entry name" value="Nucleic acid-binding proteins"/>
    <property type="match status" value="1"/>
</dbReference>
<dbReference type="GO" id="GO:0016787">
    <property type="term" value="F:hydrolase activity"/>
    <property type="evidence" value="ECO:0007669"/>
    <property type="project" value="UniProtKB-KW"/>
</dbReference>
<comment type="cofactor">
    <cofactor evidence="1">
        <name>Mg(2+)</name>
        <dbReference type="ChEBI" id="CHEBI:18420"/>
    </cofactor>
</comment>
<dbReference type="InterPro" id="IPR004659">
    <property type="entry name" value="RNase_E/G"/>
</dbReference>
<gene>
    <name evidence="10" type="ORF">N47_P16780</name>
</gene>
<evidence type="ECO:0000256" key="7">
    <source>
        <dbReference type="ARBA" id="ARBA00022884"/>
    </source>
</evidence>
<evidence type="ECO:0000256" key="4">
    <source>
        <dbReference type="ARBA" id="ARBA00022723"/>
    </source>
</evidence>
<dbReference type="GO" id="GO:0006364">
    <property type="term" value="P:rRNA processing"/>
    <property type="evidence" value="ECO:0007669"/>
    <property type="project" value="TreeGrafter"/>
</dbReference>
<dbReference type="GO" id="GO:0046872">
    <property type="term" value="F:metal ion binding"/>
    <property type="evidence" value="ECO:0007669"/>
    <property type="project" value="UniProtKB-KW"/>
</dbReference>
<dbReference type="GO" id="GO:0003723">
    <property type="term" value="F:RNA binding"/>
    <property type="evidence" value="ECO:0007669"/>
    <property type="project" value="UniProtKB-KW"/>
</dbReference>
<dbReference type="Gene3D" id="2.40.50.140">
    <property type="entry name" value="Nucleic acid-binding proteins"/>
    <property type="match status" value="1"/>
</dbReference>
<proteinExistence type="predicted"/>
<evidence type="ECO:0000256" key="2">
    <source>
        <dbReference type="ARBA" id="ARBA00022490"/>
    </source>
</evidence>
<accession>E1YEH9</accession>
<dbReference type="Gene3D" id="3.40.1260.20">
    <property type="entry name" value="Ribonuclease E, catalytic domain"/>
    <property type="match status" value="1"/>
</dbReference>
<dbReference type="Pfam" id="PF20833">
    <property type="entry name" value="RNase_E_G_Thio"/>
    <property type="match status" value="1"/>
</dbReference>
<evidence type="ECO:0000256" key="5">
    <source>
        <dbReference type="ARBA" id="ARBA00022801"/>
    </source>
</evidence>
<reference evidence="10" key="1">
    <citation type="journal article" date="2011" name="Environ. Microbiol.">
        <title>Genomic insights into the metabolic potential of the polycyclic aromatic hydrocarbon degrading sulfate-reducing Deltaproteobacterium N47.</title>
        <authorList>
            <person name="Bergmann F."/>
            <person name="Selesi D."/>
            <person name="Weinmaier T."/>
            <person name="Tischler P."/>
            <person name="Rattei T."/>
            <person name="Meckenstock R.U."/>
        </authorList>
    </citation>
    <scope>NUCLEOTIDE SEQUENCE</scope>
</reference>
<sequence length="509" mass="58023">MYKKIVVNVCEHETRVALLEDGNIAEFFIERGNISDIAGNIYKGRVQRVLPGMQAAFIDIGINQAAFIYVDDLSIGGFDESKPCNPVEAQTADNVSSYPETTHFSKKNHELKIGDLITEGQELLAQVAKPPIGTKGARVTSYPTLPGRFVVLMPNSDHIGVSRRIENEKERNRLKEMVISLRKENYGYIVRTAAEGIHEESLENEMNFLINLWKNIQQKYKTAAAPSLLHKELTVCLRAARDLLMHEADKMIIDSRPDYESVLSFLDTFMPSLKSAVELYEGNEPIFDAYNLEGDVSRALRRKIWLKSGGYIIIEHTEALVAIDVNTGRYVGKHNLEETILKTNLEAVKEIAYQIRLRDIGGIIIIDFIDMEKKQNQEKVFNAFREALVKDKSKTNILPISEMGLIQMTRKRIRSPLIQALCEPCFYCEGEGKLLSRQTICYNIYREIQRESLDMAGSKIALHVHPEIAELLHVEENHLIISLEKMIGRQIVIYPESEYHLQEFEIIEI</sequence>
<evidence type="ECO:0000256" key="3">
    <source>
        <dbReference type="ARBA" id="ARBA00022722"/>
    </source>
</evidence>
<evidence type="ECO:0000259" key="9">
    <source>
        <dbReference type="Pfam" id="PF20833"/>
    </source>
</evidence>
<dbReference type="GO" id="GO:0005737">
    <property type="term" value="C:cytoplasm"/>
    <property type="evidence" value="ECO:0007669"/>
    <property type="project" value="TreeGrafter"/>
</dbReference>
<keyword evidence="5" id="KW-0378">Hydrolase</keyword>
<protein>
    <submittedName>
        <fullName evidence="10">Ribonuclease G</fullName>
    </submittedName>
</protein>
<dbReference type="InterPro" id="IPR048583">
    <property type="entry name" value="RNase_E_G_thioredoxin-like"/>
</dbReference>
<feature type="domain" description="RNA-binding protein AU-1/Ribonuclease E/G" evidence="8">
    <location>
        <begin position="144"/>
        <end position="412"/>
    </location>
</feature>
<dbReference type="EMBL" id="FR695871">
    <property type="protein sequence ID" value="CBX28973.1"/>
    <property type="molecule type" value="Genomic_DNA"/>
</dbReference>
<keyword evidence="4" id="KW-0479">Metal-binding</keyword>
<dbReference type="AlphaFoldDB" id="E1YEH9"/>
<name>E1YEH9_9BACT</name>
<dbReference type="CDD" id="cd04453">
    <property type="entry name" value="S1_RNase_E"/>
    <property type="match status" value="1"/>
</dbReference>
<keyword evidence="2" id="KW-0963">Cytoplasm</keyword>
<keyword evidence="6" id="KW-0460">Magnesium</keyword>
<evidence type="ECO:0000256" key="1">
    <source>
        <dbReference type="ARBA" id="ARBA00001946"/>
    </source>
</evidence>
<dbReference type="Pfam" id="PF10150">
    <property type="entry name" value="RNase_E_G"/>
    <property type="match status" value="1"/>
</dbReference>
<dbReference type="NCBIfam" id="TIGR00757">
    <property type="entry name" value="RNaseEG"/>
    <property type="match status" value="1"/>
</dbReference>
<feature type="domain" description="RNase E/G thioredoxin-like" evidence="9">
    <location>
        <begin position="424"/>
        <end position="507"/>
    </location>
</feature>
<dbReference type="PANTHER" id="PTHR30001">
    <property type="entry name" value="RIBONUCLEASE"/>
    <property type="match status" value="1"/>
</dbReference>